<dbReference type="NCBIfam" id="TIGR01730">
    <property type="entry name" value="RND_mfp"/>
    <property type="match status" value="1"/>
</dbReference>
<evidence type="ECO:0000313" key="8">
    <source>
        <dbReference type="Proteomes" id="UP000248555"/>
    </source>
</evidence>
<feature type="domain" description="CusB-like beta-barrel" evidence="5">
    <location>
        <begin position="351"/>
        <end position="414"/>
    </location>
</feature>
<dbReference type="Pfam" id="PF25954">
    <property type="entry name" value="Beta-barrel_RND_2"/>
    <property type="match status" value="1"/>
</dbReference>
<organism evidence="7 8">
    <name type="scientific">Paranoxybacillus vitaminiphilus</name>
    <dbReference type="NCBI Taxonomy" id="581036"/>
    <lineage>
        <taxon>Bacteria</taxon>
        <taxon>Bacillati</taxon>
        <taxon>Bacillota</taxon>
        <taxon>Bacilli</taxon>
        <taxon>Bacillales</taxon>
        <taxon>Anoxybacillaceae</taxon>
        <taxon>Paranoxybacillus</taxon>
    </lineage>
</organism>
<accession>A0A327YAL6</accession>
<dbReference type="Gene3D" id="2.40.420.20">
    <property type="match status" value="1"/>
</dbReference>
<feature type="coiled-coil region" evidence="2">
    <location>
        <begin position="104"/>
        <end position="295"/>
    </location>
</feature>
<dbReference type="AlphaFoldDB" id="A0A327YAL6"/>
<proteinExistence type="inferred from homology"/>
<dbReference type="GO" id="GO:1990281">
    <property type="term" value="C:efflux pump complex"/>
    <property type="evidence" value="ECO:0007669"/>
    <property type="project" value="TreeGrafter"/>
</dbReference>
<feature type="domain" description="YknX-like C-terminal permuted SH3-like" evidence="6">
    <location>
        <begin position="423"/>
        <end position="489"/>
    </location>
</feature>
<keyword evidence="8" id="KW-1185">Reference proteome</keyword>
<dbReference type="GO" id="GO:0015562">
    <property type="term" value="F:efflux transmembrane transporter activity"/>
    <property type="evidence" value="ECO:0007669"/>
    <property type="project" value="TreeGrafter"/>
</dbReference>
<name>A0A327YAL6_9BACL</name>
<feature type="domain" description="Multidrug resistance protein MdtA-like barrel-sandwich hybrid" evidence="4">
    <location>
        <begin position="70"/>
        <end position="334"/>
    </location>
</feature>
<keyword evidence="2" id="KW-0175">Coiled coil</keyword>
<dbReference type="Gene3D" id="2.40.50.100">
    <property type="match status" value="2"/>
</dbReference>
<protein>
    <submittedName>
        <fullName evidence="7">RND family efflux transporter MFP subunit</fullName>
    </submittedName>
</protein>
<dbReference type="Gene3D" id="1.10.287.470">
    <property type="entry name" value="Helix hairpin bin"/>
    <property type="match status" value="3"/>
</dbReference>
<feature type="signal peptide" evidence="3">
    <location>
        <begin position="1"/>
        <end position="22"/>
    </location>
</feature>
<dbReference type="InterPro" id="IPR058792">
    <property type="entry name" value="Beta-barrel_RND_2"/>
</dbReference>
<dbReference type="OrthoDB" id="9813047at2"/>
<dbReference type="Gene3D" id="2.40.30.170">
    <property type="match status" value="1"/>
</dbReference>
<keyword evidence="3" id="KW-0732">Signal</keyword>
<dbReference type="InterPro" id="IPR058625">
    <property type="entry name" value="MdtA-like_BSH"/>
</dbReference>
<comment type="similarity">
    <text evidence="1">Belongs to the membrane fusion protein (MFP) (TC 8.A.1) family.</text>
</comment>
<reference evidence="7 8" key="1">
    <citation type="submission" date="2018-06" db="EMBL/GenBank/DDBJ databases">
        <title>Genomic Encyclopedia of Type Strains, Phase III (KMG-III): the genomes of soil and plant-associated and newly described type strains.</title>
        <authorList>
            <person name="Whitman W."/>
        </authorList>
    </citation>
    <scope>NUCLEOTIDE SEQUENCE [LARGE SCALE GENOMIC DNA]</scope>
    <source>
        <strain evidence="7 8">CGMCC 1.8979</strain>
    </source>
</reference>
<comment type="caution">
    <text evidence="7">The sequence shown here is derived from an EMBL/GenBank/DDBJ whole genome shotgun (WGS) entry which is preliminary data.</text>
</comment>
<dbReference type="PANTHER" id="PTHR30469">
    <property type="entry name" value="MULTIDRUG RESISTANCE PROTEIN MDTA"/>
    <property type="match status" value="1"/>
</dbReference>
<evidence type="ECO:0000256" key="3">
    <source>
        <dbReference type="SAM" id="SignalP"/>
    </source>
</evidence>
<dbReference type="RefSeq" id="WP_111645933.1">
    <property type="nucleotide sequence ID" value="NZ_QLMH01000013.1"/>
</dbReference>
<dbReference type="SUPFAM" id="SSF111369">
    <property type="entry name" value="HlyD-like secretion proteins"/>
    <property type="match status" value="2"/>
</dbReference>
<gene>
    <name evidence="7" type="ORF">B0I26_11326</name>
</gene>
<dbReference type="Pfam" id="PF25989">
    <property type="entry name" value="YknX_C"/>
    <property type="match status" value="1"/>
</dbReference>
<dbReference type="InterPro" id="IPR058637">
    <property type="entry name" value="YknX-like_C"/>
</dbReference>
<dbReference type="Pfam" id="PF25917">
    <property type="entry name" value="BSH_RND"/>
    <property type="match status" value="1"/>
</dbReference>
<dbReference type="InterPro" id="IPR006143">
    <property type="entry name" value="RND_pump_MFP"/>
</dbReference>
<dbReference type="Proteomes" id="UP000248555">
    <property type="component" value="Unassembled WGS sequence"/>
</dbReference>
<dbReference type="EMBL" id="QLMH01000013">
    <property type="protein sequence ID" value="RAK17162.1"/>
    <property type="molecule type" value="Genomic_DNA"/>
</dbReference>
<evidence type="ECO:0000259" key="4">
    <source>
        <dbReference type="Pfam" id="PF25917"/>
    </source>
</evidence>
<evidence type="ECO:0000256" key="2">
    <source>
        <dbReference type="SAM" id="Coils"/>
    </source>
</evidence>
<evidence type="ECO:0000259" key="6">
    <source>
        <dbReference type="Pfam" id="PF25989"/>
    </source>
</evidence>
<sequence length="497" mass="53626">MRKRWPLIITAVSLAFASTACSAKETSSVQEEKNDIKTVQVATVKNESLDAISNLSGTLQPYDETIVSFEVGGQILDTNVKIGDSVQKGMVLAKLDPTEYQLQVEQANKAVLEAQAAIKSAEAAIGSADAGVQSADAGIQSAEANIKAANSRIHSVQASLDKLNKGAREQEKAQARLAVERAKENYKKISADAQRIKALYEEGLVSKQEYEAIQLQLSNAQKDVMNAEQSLSLLLEGATQEERKQVAASLEEARAGKEQAEAAKGQAVASKDRALASKNEAAAAKERAVAAYEQALVAKEITEFTLSKTVLKSPISGVVLEKFVSDGQMVNAGSSIYRLGRTDQLKVLLPVPDKEIKEWKVGQEVKLTLYDQVKKGKVSKIYPRTNANTGTISVEVVVPNDKFDWFPGQVVKASRISSDNNGILVPVEAVISNGDKPYVFKVVKGKAVKTFVETGQLIDNKLHIVSGLKEGDKVVVRGAELLFNGDSVKATEEKRND</sequence>
<feature type="chain" id="PRO_5016404479" evidence="3">
    <location>
        <begin position="23"/>
        <end position="497"/>
    </location>
</feature>
<evidence type="ECO:0000256" key="1">
    <source>
        <dbReference type="ARBA" id="ARBA00009477"/>
    </source>
</evidence>
<dbReference type="PROSITE" id="PS51257">
    <property type="entry name" value="PROKAR_LIPOPROTEIN"/>
    <property type="match status" value="1"/>
</dbReference>
<evidence type="ECO:0000259" key="5">
    <source>
        <dbReference type="Pfam" id="PF25954"/>
    </source>
</evidence>
<evidence type="ECO:0000313" key="7">
    <source>
        <dbReference type="EMBL" id="RAK17162.1"/>
    </source>
</evidence>